<dbReference type="GO" id="GO:0005737">
    <property type="term" value="C:cytoplasm"/>
    <property type="evidence" value="ECO:0007669"/>
    <property type="project" value="TreeGrafter"/>
</dbReference>
<feature type="domain" description="Sialidase" evidence="5">
    <location>
        <begin position="47"/>
        <end position="363"/>
    </location>
</feature>
<dbReference type="Pfam" id="PF13088">
    <property type="entry name" value="BNR_2"/>
    <property type="match status" value="1"/>
</dbReference>
<dbReference type="GO" id="GO:0016020">
    <property type="term" value="C:membrane"/>
    <property type="evidence" value="ECO:0007669"/>
    <property type="project" value="TreeGrafter"/>
</dbReference>
<dbReference type="GO" id="GO:0004308">
    <property type="term" value="F:exo-alpha-sialidase activity"/>
    <property type="evidence" value="ECO:0007669"/>
    <property type="project" value="UniProtKB-EC"/>
</dbReference>
<dbReference type="RefSeq" id="WP_106593645.1">
    <property type="nucleotide sequence ID" value="NZ_PYAS01000001.1"/>
</dbReference>
<protein>
    <recommendedName>
        <fullName evidence="3">exo-alpha-sialidase</fullName>
        <ecNumber evidence="3">3.2.1.18</ecNumber>
    </recommendedName>
</protein>
<feature type="signal peptide" evidence="4">
    <location>
        <begin position="1"/>
        <end position="21"/>
    </location>
</feature>
<evidence type="ECO:0000313" key="7">
    <source>
        <dbReference type="Proteomes" id="UP000241964"/>
    </source>
</evidence>
<dbReference type="EC" id="3.2.1.18" evidence="3"/>
<dbReference type="InterPro" id="IPR036278">
    <property type="entry name" value="Sialidase_sf"/>
</dbReference>
<gene>
    <name evidence="6" type="ORF">CLV60_101346</name>
</gene>
<dbReference type="GO" id="GO:0009313">
    <property type="term" value="P:oligosaccharide catabolic process"/>
    <property type="evidence" value="ECO:0007669"/>
    <property type="project" value="TreeGrafter"/>
</dbReference>
<comment type="similarity">
    <text evidence="2">Belongs to the glycosyl hydrolase 33 family.</text>
</comment>
<dbReference type="PANTHER" id="PTHR10628:SF30">
    <property type="entry name" value="EXO-ALPHA-SIALIDASE"/>
    <property type="match status" value="1"/>
</dbReference>
<evidence type="ECO:0000256" key="4">
    <source>
        <dbReference type="SAM" id="SignalP"/>
    </source>
</evidence>
<comment type="caution">
    <text evidence="6">The sequence shown here is derived from an EMBL/GenBank/DDBJ whole genome shotgun (WGS) entry which is preliminary data.</text>
</comment>
<dbReference type="InterPro" id="IPR026856">
    <property type="entry name" value="Sialidase_fam"/>
</dbReference>
<dbReference type="GO" id="GO:0006689">
    <property type="term" value="P:ganglioside catabolic process"/>
    <property type="evidence" value="ECO:0007669"/>
    <property type="project" value="TreeGrafter"/>
</dbReference>
<accession>A0A2P8GJ47</accession>
<keyword evidence="4" id="KW-0732">Signal</keyword>
<dbReference type="InterPro" id="IPR011040">
    <property type="entry name" value="Sialidase"/>
</dbReference>
<keyword evidence="7" id="KW-1185">Reference proteome</keyword>
<evidence type="ECO:0000256" key="3">
    <source>
        <dbReference type="ARBA" id="ARBA00012733"/>
    </source>
</evidence>
<evidence type="ECO:0000256" key="2">
    <source>
        <dbReference type="ARBA" id="ARBA00009348"/>
    </source>
</evidence>
<organism evidence="6 7">
    <name type="scientific">Dyadobacter jiangsuensis</name>
    <dbReference type="NCBI Taxonomy" id="1591085"/>
    <lineage>
        <taxon>Bacteria</taxon>
        <taxon>Pseudomonadati</taxon>
        <taxon>Bacteroidota</taxon>
        <taxon>Cytophagia</taxon>
        <taxon>Cytophagales</taxon>
        <taxon>Spirosomataceae</taxon>
        <taxon>Dyadobacter</taxon>
    </lineage>
</organism>
<dbReference type="Proteomes" id="UP000241964">
    <property type="component" value="Unassembled WGS sequence"/>
</dbReference>
<dbReference type="EMBL" id="PYAS01000001">
    <property type="protein sequence ID" value="PSL33977.1"/>
    <property type="molecule type" value="Genomic_DNA"/>
</dbReference>
<reference evidence="6 7" key="1">
    <citation type="submission" date="2018-03" db="EMBL/GenBank/DDBJ databases">
        <title>Genomic Encyclopedia of Archaeal and Bacterial Type Strains, Phase II (KMG-II): from individual species to whole genera.</title>
        <authorList>
            <person name="Goeker M."/>
        </authorList>
    </citation>
    <scope>NUCLEOTIDE SEQUENCE [LARGE SCALE GENOMIC DNA]</scope>
    <source>
        <strain evidence="6 7">DSM 29057</strain>
    </source>
</reference>
<feature type="chain" id="PRO_5015110638" description="exo-alpha-sialidase" evidence="4">
    <location>
        <begin position="22"/>
        <end position="387"/>
    </location>
</feature>
<dbReference type="SUPFAM" id="SSF50939">
    <property type="entry name" value="Sialidases"/>
    <property type="match status" value="1"/>
</dbReference>
<dbReference type="CDD" id="cd15482">
    <property type="entry name" value="Sialidase_non-viral"/>
    <property type="match status" value="1"/>
</dbReference>
<evidence type="ECO:0000256" key="1">
    <source>
        <dbReference type="ARBA" id="ARBA00000427"/>
    </source>
</evidence>
<name>A0A2P8GJ47_9BACT</name>
<dbReference type="AlphaFoldDB" id="A0A2P8GJ47"/>
<dbReference type="OrthoDB" id="7294637at2"/>
<comment type="catalytic activity">
    <reaction evidence="1">
        <text>Hydrolysis of alpha-(2-&gt;3)-, alpha-(2-&gt;6)-, alpha-(2-&gt;8)- glycosidic linkages of terminal sialic acid residues in oligosaccharides, glycoproteins, glycolipids, colominic acid and synthetic substrates.</text>
        <dbReference type="EC" id="3.2.1.18"/>
    </reaction>
</comment>
<proteinExistence type="inferred from homology"/>
<dbReference type="PANTHER" id="PTHR10628">
    <property type="entry name" value="SIALIDASE"/>
    <property type="match status" value="1"/>
</dbReference>
<sequence length="387" mass="42699">MKLLKCFLFAKLVAVSFFSVAQTPVFVSGNDGYKSYRIPAIVRTPTGELLAFAEGRVGGSGDFGDIDIVMKRSQDGGKSWSKIHVVATYDDLQAGNPAPVMDLTDPAFPKGRLFLFFNTGNNHEGEVRKGKGLREVWYKTSTDGGITWGDPVNITTQVHRPKQPALNAAYNFPDDWRSYANTPGHGMQLTEGRHKGRIYIAANHSAGTPKSNFADYQAHGFYTDDHGKTFELSETIPVEGGNEATAAELSGGRLMFNARNQKGDVRARIVAVSSDGGAKWDTTYFDRNLPDPVCEGSILTISQDKRQNILAFCNAADTKMRDNLTLRISFDDGKTWKKSYLVDKSAAGERDFTAYSDIVKTGKKTIGVLYERDGYKAIVFKNVEWGR</sequence>
<evidence type="ECO:0000313" key="6">
    <source>
        <dbReference type="EMBL" id="PSL33977.1"/>
    </source>
</evidence>
<dbReference type="Gene3D" id="2.120.10.10">
    <property type="match status" value="1"/>
</dbReference>
<evidence type="ECO:0000259" key="5">
    <source>
        <dbReference type="Pfam" id="PF13088"/>
    </source>
</evidence>